<feature type="transmembrane region" description="Helical" evidence="3">
    <location>
        <begin position="7"/>
        <end position="28"/>
    </location>
</feature>
<sequence>MSRPRRGLVLGGGGVLGAAWMVGALVALEESTGVSASSMDLLVGTSAGSVVAAMLAGGVSAREQLEHQREGMLRSGPLAGVEFDYAVGGARPPALKPGFGSRALLASAARRRELLNGPVLLAGLLPRGRGQTTELTALVDRVTPSWPSWPDLRVVAMDYATGDRAVFSAGGSATPALGVTASCAIPAWFSPVEIAGRSYVDGGTVSIASADLAAGQGLDEVYVLAPMAAFASYPKTTFAVRLLRRWRRPQTRQLVAELAQLRSEGTRVTVLAPGPEDLAVFGVNVMDEQRRLTVLETSLRTTRATLHDQLA</sequence>
<protein>
    <submittedName>
        <fullName evidence="5">Patatin-like phospholipase family protein</fullName>
    </submittedName>
</protein>
<feature type="active site" description="Nucleophile" evidence="2">
    <location>
        <position position="46"/>
    </location>
</feature>
<keyword evidence="1 2" id="KW-0443">Lipid metabolism</keyword>
<keyword evidence="3" id="KW-0812">Transmembrane</keyword>
<evidence type="ECO:0000256" key="2">
    <source>
        <dbReference type="PROSITE-ProRule" id="PRU01161"/>
    </source>
</evidence>
<evidence type="ECO:0000313" key="5">
    <source>
        <dbReference type="EMBL" id="MFC3766327.1"/>
    </source>
</evidence>
<gene>
    <name evidence="5" type="ORF">ACFOUW_36245</name>
</gene>
<name>A0ABV7YMS1_9ACTN</name>
<dbReference type="Proteomes" id="UP001595699">
    <property type="component" value="Unassembled WGS sequence"/>
</dbReference>
<comment type="caution">
    <text evidence="5">The sequence shown here is derived from an EMBL/GenBank/DDBJ whole genome shotgun (WGS) entry which is preliminary data.</text>
</comment>
<dbReference type="Gene3D" id="3.40.1090.10">
    <property type="entry name" value="Cytosolic phospholipase A2 catalytic domain"/>
    <property type="match status" value="2"/>
</dbReference>
<keyword evidence="2" id="KW-0442">Lipid degradation</keyword>
<organism evidence="5 6">
    <name type="scientific">Tenggerimyces flavus</name>
    <dbReference type="NCBI Taxonomy" id="1708749"/>
    <lineage>
        <taxon>Bacteria</taxon>
        <taxon>Bacillati</taxon>
        <taxon>Actinomycetota</taxon>
        <taxon>Actinomycetes</taxon>
        <taxon>Propionibacteriales</taxon>
        <taxon>Nocardioidaceae</taxon>
        <taxon>Tenggerimyces</taxon>
    </lineage>
</organism>
<keyword evidence="3" id="KW-0472">Membrane</keyword>
<keyword evidence="3" id="KW-1133">Transmembrane helix</keyword>
<accession>A0ABV7YMS1</accession>
<dbReference type="SUPFAM" id="SSF52151">
    <property type="entry name" value="FabD/lysophospholipase-like"/>
    <property type="match status" value="1"/>
</dbReference>
<evidence type="ECO:0000313" key="6">
    <source>
        <dbReference type="Proteomes" id="UP001595699"/>
    </source>
</evidence>
<keyword evidence="6" id="KW-1185">Reference proteome</keyword>
<reference evidence="6" key="1">
    <citation type="journal article" date="2019" name="Int. J. Syst. Evol. Microbiol.">
        <title>The Global Catalogue of Microorganisms (GCM) 10K type strain sequencing project: providing services to taxonomists for standard genome sequencing and annotation.</title>
        <authorList>
            <consortium name="The Broad Institute Genomics Platform"/>
            <consortium name="The Broad Institute Genome Sequencing Center for Infectious Disease"/>
            <person name="Wu L."/>
            <person name="Ma J."/>
        </authorList>
    </citation>
    <scope>NUCLEOTIDE SEQUENCE [LARGE SCALE GENOMIC DNA]</scope>
    <source>
        <strain evidence="6">CGMCC 4.7241</strain>
    </source>
</reference>
<evidence type="ECO:0000259" key="4">
    <source>
        <dbReference type="PROSITE" id="PS51635"/>
    </source>
</evidence>
<dbReference type="EMBL" id="JBHRZH010000051">
    <property type="protein sequence ID" value="MFC3766327.1"/>
    <property type="molecule type" value="Genomic_DNA"/>
</dbReference>
<feature type="short sequence motif" description="GXGXXG" evidence="2">
    <location>
        <begin position="12"/>
        <end position="17"/>
    </location>
</feature>
<feature type="short sequence motif" description="GXSXG" evidence="2">
    <location>
        <begin position="44"/>
        <end position="48"/>
    </location>
</feature>
<dbReference type="PROSITE" id="PS51635">
    <property type="entry name" value="PNPLA"/>
    <property type="match status" value="1"/>
</dbReference>
<dbReference type="InterPro" id="IPR002641">
    <property type="entry name" value="PNPLA_dom"/>
</dbReference>
<dbReference type="Pfam" id="PF01734">
    <property type="entry name" value="Patatin"/>
    <property type="match status" value="1"/>
</dbReference>
<proteinExistence type="predicted"/>
<dbReference type="RefSeq" id="WP_205117945.1">
    <property type="nucleotide sequence ID" value="NZ_JAFBCM010000001.1"/>
</dbReference>
<feature type="short sequence motif" description="DGA/G" evidence="2">
    <location>
        <begin position="201"/>
        <end position="203"/>
    </location>
</feature>
<evidence type="ECO:0000256" key="3">
    <source>
        <dbReference type="SAM" id="Phobius"/>
    </source>
</evidence>
<feature type="transmembrane region" description="Helical" evidence="3">
    <location>
        <begin position="40"/>
        <end position="59"/>
    </location>
</feature>
<evidence type="ECO:0000256" key="1">
    <source>
        <dbReference type="ARBA" id="ARBA00023098"/>
    </source>
</evidence>
<feature type="active site" description="Proton acceptor" evidence="2">
    <location>
        <position position="201"/>
    </location>
</feature>
<keyword evidence="2" id="KW-0378">Hydrolase</keyword>
<feature type="domain" description="PNPLA" evidence="4">
    <location>
        <begin position="8"/>
        <end position="214"/>
    </location>
</feature>
<dbReference type="InterPro" id="IPR016035">
    <property type="entry name" value="Acyl_Trfase/lysoPLipase"/>
</dbReference>